<dbReference type="PRINTS" id="PR00038">
    <property type="entry name" value="HTHLUXR"/>
</dbReference>
<keyword evidence="1" id="KW-0238">DNA-binding</keyword>
<sequence>MFERSAPVAGAKSHGVTALSPDVAAEHLSSIVADETEGATLLVGEHGLGKSHILRTLARDHEALWVRAVASEHEFALSGIDAVVSALHPEMAHQLGHHLSLRHVTDGGLYAAAHDVLDVLGGLRLPPTLVLIDDLDVMDDQSIAILTVLLAHLGGTGVRVIASVTAVPAGMDSLSSIRLGQLSADAAERLLRETGPVDTTTGRLLLDYSGGHPAVLLHQLSTLDHHQRQGHRPLCLPMRWSPELDDVVPRLTAAVSPREHEVLLTTALGPACPLDALVEMTGAEELVAELIDEGVLTLHGDHVSMEDQNLRAALLRRSRRADRISRHATLAERLGPVSPELASWHRGFLSSSPAVVPELLEAAADAAEAGQLRMAVELAESGYARLRQHPNGSEQAQARLVWVLQRAGESALAARYTQWARAQQLSPTTELALATAELTATLVSGQRMYDEEVEATTALHGDVYPDDASRLSLILAAGHLSRFELASARSALTASERLTIHPRLSDIRDALEDVADALDGRRGRPVRPRRTTDPPEALVLRAHAASLREEYTRARRLLTTMLHHPGLRERSLVTVAHLIGVRNELSAGDFTAARRAIELWAADPPWIRHDSSTTDLVAAWHHYITGDIGAAHEAIARCLELAAHESHPANRATALALRGAIHLMTGDPESAVADLRAVTVLSHEVPHPSLLRHWGDYVEACLLTGRASEARRAVTSLERLLATHPSRWGDHVLARVKGLVSAEAAVTLLAEHIASLAESSLHSYEGARSLVCLADRQAEVGRTSEAQRTAANAATIFDAIGASGWAAHLRLRPYREPAAAAPASPLESLSAAEREIVSLVREGLRNREIAERLYVSVRTVELRLTHVYRALDVRSRTELTALLGERHQAA</sequence>
<evidence type="ECO:0000259" key="2">
    <source>
        <dbReference type="PROSITE" id="PS50043"/>
    </source>
</evidence>
<evidence type="ECO:0000313" key="4">
    <source>
        <dbReference type="Proteomes" id="UP000316988"/>
    </source>
</evidence>
<dbReference type="Gene3D" id="1.25.40.10">
    <property type="entry name" value="Tetratricopeptide repeat domain"/>
    <property type="match status" value="1"/>
</dbReference>
<dbReference type="SUPFAM" id="SSF48452">
    <property type="entry name" value="TPR-like"/>
    <property type="match status" value="1"/>
</dbReference>
<dbReference type="GO" id="GO:0006355">
    <property type="term" value="P:regulation of DNA-templated transcription"/>
    <property type="evidence" value="ECO:0007669"/>
    <property type="project" value="InterPro"/>
</dbReference>
<reference evidence="3 4" key="1">
    <citation type="submission" date="2019-07" db="EMBL/GenBank/DDBJ databases">
        <authorList>
            <person name="Zhao L.H."/>
        </authorList>
    </citation>
    <scope>NUCLEOTIDE SEQUENCE [LARGE SCALE GENOMIC DNA]</scope>
    <source>
        <strain evidence="3 4">Co35</strain>
    </source>
</reference>
<organism evidence="3 4">
    <name type="scientific">Aeromicrobium piscarium</name>
    <dbReference type="NCBI Taxonomy" id="2590901"/>
    <lineage>
        <taxon>Bacteria</taxon>
        <taxon>Bacillati</taxon>
        <taxon>Actinomycetota</taxon>
        <taxon>Actinomycetes</taxon>
        <taxon>Propionibacteriales</taxon>
        <taxon>Nocardioidaceae</taxon>
        <taxon>Aeromicrobium</taxon>
    </lineage>
</organism>
<feature type="domain" description="HTH luxR-type" evidence="2">
    <location>
        <begin position="822"/>
        <end position="887"/>
    </location>
</feature>
<dbReference type="AlphaFoldDB" id="A0A554RU16"/>
<dbReference type="PROSITE" id="PS50043">
    <property type="entry name" value="HTH_LUXR_2"/>
    <property type="match status" value="1"/>
</dbReference>
<dbReference type="PANTHER" id="PTHR43214">
    <property type="entry name" value="TWO-COMPONENT RESPONSE REGULATOR"/>
    <property type="match status" value="1"/>
</dbReference>
<dbReference type="Proteomes" id="UP000316988">
    <property type="component" value="Unassembled WGS sequence"/>
</dbReference>
<protein>
    <recommendedName>
        <fullName evidence="2">HTH luxR-type domain-containing protein</fullName>
    </recommendedName>
</protein>
<dbReference type="InterPro" id="IPR027417">
    <property type="entry name" value="P-loop_NTPase"/>
</dbReference>
<dbReference type="PANTHER" id="PTHR43214:SF43">
    <property type="entry name" value="TWO-COMPONENT RESPONSE REGULATOR"/>
    <property type="match status" value="1"/>
</dbReference>
<keyword evidence="4" id="KW-1185">Reference proteome</keyword>
<dbReference type="SUPFAM" id="SSF46894">
    <property type="entry name" value="C-terminal effector domain of the bipartite response regulators"/>
    <property type="match status" value="1"/>
</dbReference>
<dbReference type="RefSeq" id="WP_185973189.1">
    <property type="nucleotide sequence ID" value="NZ_VLNT01000019.1"/>
</dbReference>
<dbReference type="InterPro" id="IPR000792">
    <property type="entry name" value="Tscrpt_reg_LuxR_C"/>
</dbReference>
<dbReference type="InterPro" id="IPR011990">
    <property type="entry name" value="TPR-like_helical_dom_sf"/>
</dbReference>
<accession>A0A554RU16</accession>
<dbReference type="GO" id="GO:0003677">
    <property type="term" value="F:DNA binding"/>
    <property type="evidence" value="ECO:0007669"/>
    <property type="project" value="UniProtKB-KW"/>
</dbReference>
<dbReference type="SMART" id="SM00421">
    <property type="entry name" value="HTH_LUXR"/>
    <property type="match status" value="1"/>
</dbReference>
<dbReference type="Pfam" id="PF00196">
    <property type="entry name" value="GerE"/>
    <property type="match status" value="1"/>
</dbReference>
<evidence type="ECO:0000256" key="1">
    <source>
        <dbReference type="ARBA" id="ARBA00023125"/>
    </source>
</evidence>
<name>A0A554RU16_9ACTN</name>
<dbReference type="InterPro" id="IPR036388">
    <property type="entry name" value="WH-like_DNA-bd_sf"/>
</dbReference>
<evidence type="ECO:0000313" key="3">
    <source>
        <dbReference type="EMBL" id="TSD57515.1"/>
    </source>
</evidence>
<dbReference type="SUPFAM" id="SSF52540">
    <property type="entry name" value="P-loop containing nucleoside triphosphate hydrolases"/>
    <property type="match status" value="1"/>
</dbReference>
<dbReference type="InterPro" id="IPR039420">
    <property type="entry name" value="WalR-like"/>
</dbReference>
<dbReference type="CDD" id="cd06170">
    <property type="entry name" value="LuxR_C_like"/>
    <property type="match status" value="1"/>
</dbReference>
<dbReference type="Gene3D" id="1.10.10.10">
    <property type="entry name" value="Winged helix-like DNA-binding domain superfamily/Winged helix DNA-binding domain"/>
    <property type="match status" value="1"/>
</dbReference>
<dbReference type="InterPro" id="IPR016032">
    <property type="entry name" value="Sig_transdc_resp-reg_C-effctor"/>
</dbReference>
<comment type="caution">
    <text evidence="3">The sequence shown here is derived from an EMBL/GenBank/DDBJ whole genome shotgun (WGS) entry which is preliminary data.</text>
</comment>
<proteinExistence type="predicted"/>
<gene>
    <name evidence="3" type="ORF">FNM00_16085</name>
</gene>
<dbReference type="EMBL" id="VLNT01000019">
    <property type="protein sequence ID" value="TSD57515.1"/>
    <property type="molecule type" value="Genomic_DNA"/>
</dbReference>